<comment type="function">
    <text evidence="6">Forms chloride channels.</text>
</comment>
<keyword evidence="8" id="KW-1185">Reference proteome</keyword>
<proteinExistence type="inferred from homology"/>
<dbReference type="PANTHER" id="PTHR10736">
    <property type="entry name" value="BESTROPHIN"/>
    <property type="match status" value="1"/>
</dbReference>
<feature type="region of interest" description="Disordered" evidence="7">
    <location>
        <begin position="276"/>
        <end position="350"/>
    </location>
</feature>
<dbReference type="AlphaFoldDB" id="A0A914ZNH2"/>
<sequence length="350" mass="39718">MMEHEKVKMDSYRLDYDKYWVPVNWAFGVVVKARKDGKISSENYAVKICDEIRTFRNNLQMLCNYDWVEIPLVYPQVVFLSVHTYFIVCLIGRQYIIGVDAPNRSQIDIVLPVMTMLQYLFFVGWMKVAESLLNPFGEDDDDFECNFLIDKNLATSLCIVDEAHDDVPPLERDLFWSSSDVEPLYSMNTASTPTNPLIGSAARAASSKAEQKEPEMVVRSLKKKEVPQAKRAVTAIQRSKFRNFAANLLKRSFTSRVAEGELIGGVDPQSAIFRLDKQQRDSPRSFLDREQQRYSTIPDRGGNDHIRQATLDAETKQADSSTATTSTTMDEVHRSLANDDIDASSEEAKG</sequence>
<dbReference type="WBParaSite" id="PgB10_g063_t01">
    <property type="protein sequence ID" value="PgB10_g063_t01"/>
    <property type="gene ID" value="PgB10_g063"/>
</dbReference>
<keyword evidence="6" id="KW-0813">Transport</keyword>
<keyword evidence="6" id="KW-0407">Ion channel</keyword>
<evidence type="ECO:0000256" key="5">
    <source>
        <dbReference type="ARBA" id="ARBA00034769"/>
    </source>
</evidence>
<evidence type="ECO:0000256" key="4">
    <source>
        <dbReference type="ARBA" id="ARBA00023136"/>
    </source>
</evidence>
<evidence type="ECO:0000256" key="2">
    <source>
        <dbReference type="ARBA" id="ARBA00022692"/>
    </source>
</evidence>
<dbReference type="PANTHER" id="PTHR10736:SF0">
    <property type="entry name" value="BESTROPHIN HOMOLOG"/>
    <property type="match status" value="1"/>
</dbReference>
<feature type="compositionally biased region" description="Acidic residues" evidence="7">
    <location>
        <begin position="339"/>
        <end position="350"/>
    </location>
</feature>
<organism evidence="8 9">
    <name type="scientific">Parascaris univalens</name>
    <name type="common">Nematode worm</name>
    <dbReference type="NCBI Taxonomy" id="6257"/>
    <lineage>
        <taxon>Eukaryota</taxon>
        <taxon>Metazoa</taxon>
        <taxon>Ecdysozoa</taxon>
        <taxon>Nematoda</taxon>
        <taxon>Chromadorea</taxon>
        <taxon>Rhabditida</taxon>
        <taxon>Spirurina</taxon>
        <taxon>Ascaridomorpha</taxon>
        <taxon>Ascaridoidea</taxon>
        <taxon>Ascarididae</taxon>
        <taxon>Parascaris</taxon>
    </lineage>
</organism>
<evidence type="ECO:0000313" key="8">
    <source>
        <dbReference type="Proteomes" id="UP000887569"/>
    </source>
</evidence>
<protein>
    <recommendedName>
        <fullName evidence="6">Bestrophin homolog</fullName>
    </recommendedName>
</protein>
<evidence type="ECO:0000313" key="9">
    <source>
        <dbReference type="WBParaSite" id="PgB10_g063_t01"/>
    </source>
</evidence>
<comment type="subcellular location">
    <subcellularLocation>
        <location evidence="6">Cell membrane</location>
        <topology evidence="6">Multi-pass membrane protein</topology>
    </subcellularLocation>
    <subcellularLocation>
        <location evidence="1">Membrane</location>
    </subcellularLocation>
</comment>
<keyword evidence="6" id="KW-0869">Chloride channel</keyword>
<feature type="compositionally biased region" description="Basic and acidic residues" evidence="7">
    <location>
        <begin position="276"/>
        <end position="292"/>
    </location>
</feature>
<dbReference type="InterPro" id="IPR000615">
    <property type="entry name" value="Bestrophin"/>
</dbReference>
<name>A0A914ZNH2_PARUN</name>
<dbReference type="GO" id="GO:0005254">
    <property type="term" value="F:chloride channel activity"/>
    <property type="evidence" value="ECO:0007669"/>
    <property type="project" value="UniProtKB-KW"/>
</dbReference>
<evidence type="ECO:0000256" key="7">
    <source>
        <dbReference type="SAM" id="MobiDB-lite"/>
    </source>
</evidence>
<dbReference type="InterPro" id="IPR021134">
    <property type="entry name" value="Bestrophin-like"/>
</dbReference>
<keyword evidence="2" id="KW-0812">Transmembrane</keyword>
<keyword evidence="6" id="KW-0406">Ion transport</keyword>
<reference evidence="9" key="1">
    <citation type="submission" date="2022-11" db="UniProtKB">
        <authorList>
            <consortium name="WormBaseParasite"/>
        </authorList>
    </citation>
    <scope>IDENTIFICATION</scope>
</reference>
<dbReference type="GO" id="GO:0034707">
    <property type="term" value="C:chloride channel complex"/>
    <property type="evidence" value="ECO:0007669"/>
    <property type="project" value="UniProtKB-KW"/>
</dbReference>
<keyword evidence="6" id="KW-0868">Chloride</keyword>
<keyword evidence="4" id="KW-0472">Membrane</keyword>
<dbReference type="Proteomes" id="UP000887569">
    <property type="component" value="Unplaced"/>
</dbReference>
<feature type="compositionally biased region" description="Basic and acidic residues" evidence="7">
    <location>
        <begin position="301"/>
        <end position="317"/>
    </location>
</feature>
<accession>A0A914ZNH2</accession>
<keyword evidence="6" id="KW-1003">Cell membrane</keyword>
<evidence type="ECO:0000256" key="1">
    <source>
        <dbReference type="ARBA" id="ARBA00004370"/>
    </source>
</evidence>
<dbReference type="Pfam" id="PF01062">
    <property type="entry name" value="Bestrophin"/>
    <property type="match status" value="1"/>
</dbReference>
<evidence type="ECO:0000256" key="6">
    <source>
        <dbReference type="RuleBase" id="RU363126"/>
    </source>
</evidence>
<dbReference type="GO" id="GO:0005886">
    <property type="term" value="C:plasma membrane"/>
    <property type="evidence" value="ECO:0007669"/>
    <property type="project" value="UniProtKB-SubCell"/>
</dbReference>
<comment type="similarity">
    <text evidence="5 6">Belongs to the anion channel-forming bestrophin (TC 1.A.46) family. Calcium-sensitive chloride channel subfamily.</text>
</comment>
<evidence type="ECO:0000256" key="3">
    <source>
        <dbReference type="ARBA" id="ARBA00022989"/>
    </source>
</evidence>
<keyword evidence="3" id="KW-1133">Transmembrane helix</keyword>